<accession>A0A2V4AMJ5</accession>
<reference evidence="1 2" key="1">
    <citation type="submission" date="2016-07" db="EMBL/GenBank/DDBJ databases">
        <title>Draft genome sequence of Prauserella muralis DSM 45305, isolated from a mould-covered wall in an indoor environment.</title>
        <authorList>
            <person name="Ruckert C."/>
            <person name="Albersmeier A."/>
            <person name="Jiang C.-L."/>
            <person name="Jiang Y."/>
            <person name="Kalinowski J."/>
            <person name="Schneider O."/>
            <person name="Winkler A."/>
            <person name="Zotchev S.B."/>
        </authorList>
    </citation>
    <scope>NUCLEOTIDE SEQUENCE [LARGE SCALE GENOMIC DNA]</scope>
    <source>
        <strain evidence="1 2">DSM 45305</strain>
    </source>
</reference>
<sequence>MPTQHELSIAYDKLRFEVARLIGRYEQVAEHLEAAQADATHIRAVVGDLAALNVHRYPRRY</sequence>
<dbReference type="RefSeq" id="WP_112284446.1">
    <property type="nucleotide sequence ID" value="NZ_MASW01000006.1"/>
</dbReference>
<dbReference type="AlphaFoldDB" id="A0A2V4AMJ5"/>
<comment type="caution">
    <text evidence="1">The sequence shown here is derived from an EMBL/GenBank/DDBJ whole genome shotgun (WGS) entry which is preliminary data.</text>
</comment>
<organism evidence="1 2">
    <name type="scientific">Prauserella muralis</name>
    <dbReference type="NCBI Taxonomy" id="588067"/>
    <lineage>
        <taxon>Bacteria</taxon>
        <taxon>Bacillati</taxon>
        <taxon>Actinomycetota</taxon>
        <taxon>Actinomycetes</taxon>
        <taxon>Pseudonocardiales</taxon>
        <taxon>Pseudonocardiaceae</taxon>
        <taxon>Prauserella</taxon>
    </lineage>
</organism>
<name>A0A2V4AMJ5_9PSEU</name>
<protein>
    <submittedName>
        <fullName evidence="1">Uncharacterized protein</fullName>
    </submittedName>
</protein>
<keyword evidence="2" id="KW-1185">Reference proteome</keyword>
<evidence type="ECO:0000313" key="1">
    <source>
        <dbReference type="EMBL" id="PXY21204.1"/>
    </source>
</evidence>
<evidence type="ECO:0000313" key="2">
    <source>
        <dbReference type="Proteomes" id="UP000249915"/>
    </source>
</evidence>
<gene>
    <name evidence="1" type="ORF">BAY60_27485</name>
</gene>
<proteinExistence type="predicted"/>
<dbReference type="Proteomes" id="UP000249915">
    <property type="component" value="Unassembled WGS sequence"/>
</dbReference>
<dbReference type="EMBL" id="MASW01000006">
    <property type="protein sequence ID" value="PXY21204.1"/>
    <property type="molecule type" value="Genomic_DNA"/>
</dbReference>